<sequence>MHVIAEEPRDPLDAATEAQKATCKKMDAAQLDQQPYQRHADFAKGFKELTAAFEMRAEELKEGVATTEKAFTALPITENQSAAQGEYGVTNSGAYKRPQAQTEEDELS</sequence>
<reference evidence="3" key="1">
    <citation type="journal article" date="2017" name="bioRxiv">
        <title>Conservation of a gene cluster reveals novel cercosporin biosynthetic mechanisms and extends production to the genus Colletotrichum.</title>
        <authorList>
            <person name="de Jonge R."/>
            <person name="Ebert M.K."/>
            <person name="Huitt-Roehl C.R."/>
            <person name="Pal P."/>
            <person name="Suttle J.C."/>
            <person name="Spanner R.E."/>
            <person name="Neubauer J.D."/>
            <person name="Jurick W.M.II."/>
            <person name="Stott K.A."/>
            <person name="Secor G.A."/>
            <person name="Thomma B.P.H.J."/>
            <person name="Van de Peer Y."/>
            <person name="Townsend C.A."/>
            <person name="Bolton M.D."/>
        </authorList>
    </citation>
    <scope>NUCLEOTIDE SEQUENCE [LARGE SCALE GENOMIC DNA]</scope>
    <source>
        <strain evidence="3">CBS538.71</strain>
    </source>
</reference>
<dbReference type="OrthoDB" id="10409461at2759"/>
<gene>
    <name evidence="2" type="ORF">CBER1_03117</name>
</gene>
<dbReference type="AlphaFoldDB" id="A0A2S6CK71"/>
<evidence type="ECO:0000313" key="3">
    <source>
        <dbReference type="Proteomes" id="UP000237631"/>
    </source>
</evidence>
<evidence type="ECO:0000256" key="1">
    <source>
        <dbReference type="SAM" id="MobiDB-lite"/>
    </source>
</evidence>
<accession>A0A2S6CK71</accession>
<feature type="region of interest" description="Disordered" evidence="1">
    <location>
        <begin position="77"/>
        <end position="108"/>
    </location>
</feature>
<organism evidence="2 3">
    <name type="scientific">Cercospora berteroae</name>
    <dbReference type="NCBI Taxonomy" id="357750"/>
    <lineage>
        <taxon>Eukaryota</taxon>
        <taxon>Fungi</taxon>
        <taxon>Dikarya</taxon>
        <taxon>Ascomycota</taxon>
        <taxon>Pezizomycotina</taxon>
        <taxon>Dothideomycetes</taxon>
        <taxon>Dothideomycetidae</taxon>
        <taxon>Mycosphaerellales</taxon>
        <taxon>Mycosphaerellaceae</taxon>
        <taxon>Cercospora</taxon>
    </lineage>
</organism>
<name>A0A2S6CK71_9PEZI</name>
<protein>
    <submittedName>
        <fullName evidence="2">Uncharacterized protein</fullName>
    </submittedName>
</protein>
<comment type="caution">
    <text evidence="2">The sequence shown here is derived from an EMBL/GenBank/DDBJ whole genome shotgun (WGS) entry which is preliminary data.</text>
</comment>
<feature type="compositionally biased region" description="Polar residues" evidence="1">
    <location>
        <begin position="77"/>
        <end position="93"/>
    </location>
</feature>
<keyword evidence="3" id="KW-1185">Reference proteome</keyword>
<dbReference type="EMBL" id="PNEN01000313">
    <property type="protein sequence ID" value="PPJ60136.1"/>
    <property type="molecule type" value="Genomic_DNA"/>
</dbReference>
<evidence type="ECO:0000313" key="2">
    <source>
        <dbReference type="EMBL" id="PPJ60136.1"/>
    </source>
</evidence>
<dbReference type="Proteomes" id="UP000237631">
    <property type="component" value="Unassembled WGS sequence"/>
</dbReference>
<proteinExistence type="predicted"/>